<organism evidence="2 3">
    <name type="scientific">Daphnia magna</name>
    <dbReference type="NCBI Taxonomy" id="35525"/>
    <lineage>
        <taxon>Eukaryota</taxon>
        <taxon>Metazoa</taxon>
        <taxon>Ecdysozoa</taxon>
        <taxon>Arthropoda</taxon>
        <taxon>Crustacea</taxon>
        <taxon>Branchiopoda</taxon>
        <taxon>Diplostraca</taxon>
        <taxon>Cladocera</taxon>
        <taxon>Anomopoda</taxon>
        <taxon>Daphniidae</taxon>
        <taxon>Daphnia</taxon>
    </lineage>
</organism>
<evidence type="ECO:0000259" key="1">
    <source>
        <dbReference type="Pfam" id="PF01498"/>
    </source>
</evidence>
<evidence type="ECO:0000313" key="3">
    <source>
        <dbReference type="Proteomes" id="UP000076858"/>
    </source>
</evidence>
<accession>A0A164F4E6</accession>
<feature type="non-terminal residue" evidence="2">
    <location>
        <position position="1"/>
    </location>
</feature>
<name>A0A164F4E6_9CRUS</name>
<sequence length="80" mass="9321">EFNIGRKNPVSKSTIRKILQNYGMNGRIGCKKPLLRKVNIAKRLMFAQKHVMWTKAQWSKVLFTDESKFCLFGSNSRVFV</sequence>
<comment type="caution">
    <text evidence="2">The sequence shown here is derived from an EMBL/GenBank/DDBJ whole genome shotgun (WGS) entry which is preliminary data.</text>
</comment>
<dbReference type="AlphaFoldDB" id="A0A164F4E6"/>
<gene>
    <name evidence="2" type="ORF">APZ42_007733</name>
</gene>
<dbReference type="GO" id="GO:0003677">
    <property type="term" value="F:DNA binding"/>
    <property type="evidence" value="ECO:0007669"/>
    <property type="project" value="InterPro"/>
</dbReference>
<feature type="non-terminal residue" evidence="2">
    <location>
        <position position="80"/>
    </location>
</feature>
<dbReference type="InterPro" id="IPR036397">
    <property type="entry name" value="RNaseH_sf"/>
</dbReference>
<dbReference type="STRING" id="35525.A0A164F4E6"/>
<dbReference type="Gene3D" id="3.30.420.10">
    <property type="entry name" value="Ribonuclease H-like superfamily/Ribonuclease H"/>
    <property type="match status" value="1"/>
</dbReference>
<dbReference type="GO" id="GO:0006313">
    <property type="term" value="P:DNA transposition"/>
    <property type="evidence" value="ECO:0007669"/>
    <property type="project" value="InterPro"/>
</dbReference>
<dbReference type="GO" id="GO:0015074">
    <property type="term" value="P:DNA integration"/>
    <property type="evidence" value="ECO:0007669"/>
    <property type="project" value="InterPro"/>
</dbReference>
<keyword evidence="3" id="KW-1185">Reference proteome</keyword>
<protein>
    <recommendedName>
        <fullName evidence="1">Transposase Tc1-like domain-containing protein</fullName>
    </recommendedName>
</protein>
<dbReference type="Proteomes" id="UP000076858">
    <property type="component" value="Unassembled WGS sequence"/>
</dbReference>
<dbReference type="InterPro" id="IPR002492">
    <property type="entry name" value="Transposase_Tc1-like"/>
</dbReference>
<evidence type="ECO:0000313" key="2">
    <source>
        <dbReference type="EMBL" id="KZR97415.1"/>
    </source>
</evidence>
<reference evidence="2 3" key="1">
    <citation type="submission" date="2016-03" db="EMBL/GenBank/DDBJ databases">
        <title>EvidentialGene: Evidence-directed Construction of Genes on Genomes.</title>
        <authorList>
            <person name="Gilbert D.G."/>
            <person name="Choi J.-H."/>
            <person name="Mockaitis K."/>
            <person name="Colbourne J."/>
            <person name="Pfrender M."/>
        </authorList>
    </citation>
    <scope>NUCLEOTIDE SEQUENCE [LARGE SCALE GENOMIC DNA]</scope>
    <source>
        <strain evidence="2 3">Xinb3</strain>
        <tissue evidence="2">Complete organism</tissue>
    </source>
</reference>
<feature type="domain" description="Transposase Tc1-like" evidence="1">
    <location>
        <begin position="9"/>
        <end position="51"/>
    </location>
</feature>
<proteinExistence type="predicted"/>
<dbReference type="EMBL" id="LRGB01021568">
    <property type="protein sequence ID" value="KZR97415.1"/>
    <property type="molecule type" value="Genomic_DNA"/>
</dbReference>
<dbReference type="Pfam" id="PF01498">
    <property type="entry name" value="HTH_Tnp_Tc3_2"/>
    <property type="match status" value="1"/>
</dbReference>